<sequence>MRLNNKKKIMRYALIIILLSFTSNLYANKGKDYCEYKKGFVTHKQITDKNVSSYHWDERISGESNEQITTLYLTYKNGDTAIIEHKYCIMYNFEVSYLVADPDFSYSKENISHIMTQYFELYSVKKPSFTPTLNMILKNNLKDFKYSGNERIELILEQHPLTSAGTYRRLINFYVGIGGMG</sequence>
<accession>A0A3B0XCW9</accession>
<gene>
    <name evidence="1" type="ORF">MNBD_GAMMA11-2553</name>
</gene>
<organism evidence="1">
    <name type="scientific">hydrothermal vent metagenome</name>
    <dbReference type="NCBI Taxonomy" id="652676"/>
    <lineage>
        <taxon>unclassified sequences</taxon>
        <taxon>metagenomes</taxon>
        <taxon>ecological metagenomes</taxon>
    </lineage>
</organism>
<protein>
    <submittedName>
        <fullName evidence="1">Uncharacterized protein</fullName>
    </submittedName>
</protein>
<proteinExistence type="predicted"/>
<evidence type="ECO:0000313" key="1">
    <source>
        <dbReference type="EMBL" id="VAW66158.1"/>
    </source>
</evidence>
<dbReference type="AlphaFoldDB" id="A0A3B0XCW9"/>
<dbReference type="EMBL" id="UOFG01000264">
    <property type="protein sequence ID" value="VAW66158.1"/>
    <property type="molecule type" value="Genomic_DNA"/>
</dbReference>
<reference evidence="1" key="1">
    <citation type="submission" date="2018-06" db="EMBL/GenBank/DDBJ databases">
        <authorList>
            <person name="Zhirakovskaya E."/>
        </authorList>
    </citation>
    <scope>NUCLEOTIDE SEQUENCE</scope>
</reference>
<name>A0A3B0XCW9_9ZZZZ</name>